<feature type="chain" id="PRO_5039670747" evidence="5">
    <location>
        <begin position="24"/>
        <end position="400"/>
    </location>
</feature>
<protein>
    <submittedName>
        <fullName evidence="7">Amino acid/amide ABC transporter substrate-binding protein (HAAT family)</fullName>
    </submittedName>
</protein>
<dbReference type="RefSeq" id="WP_132092634.1">
    <property type="nucleotide sequence ID" value="NZ_JANKAQ010000011.1"/>
</dbReference>
<dbReference type="SUPFAM" id="SSF53822">
    <property type="entry name" value="Periplasmic binding protein-like I"/>
    <property type="match status" value="1"/>
</dbReference>
<dbReference type="Proteomes" id="UP000295711">
    <property type="component" value="Unassembled WGS sequence"/>
</dbReference>
<keyword evidence="2" id="KW-0813">Transport</keyword>
<dbReference type="InterPro" id="IPR028081">
    <property type="entry name" value="Leu-bd"/>
</dbReference>
<dbReference type="AlphaFoldDB" id="A0A4R2LGU9"/>
<dbReference type="PANTHER" id="PTHR30483">
    <property type="entry name" value="LEUCINE-SPECIFIC-BINDING PROTEIN"/>
    <property type="match status" value="1"/>
</dbReference>
<dbReference type="PRINTS" id="PR00337">
    <property type="entry name" value="LEUILEVALBP"/>
</dbReference>
<sequence>MKKMTKVMSMALAASLVVASLTACGGGEKKAETKAAETKAAGETTAASADGDVFLIGGIGPVTGSAASYGNSVKQGAEIAIKEINAAGGVTVGDKTYTLDMVFADDEATEDKAIQAYNSVMDQGAQAILGCVTSGACIAITDLTAADGILQITPSGSAMDCTKNDNAFRICFTDPAQGVTMADLAAETLGYKKVAVIYNQSDEYSTGIREAFEKEFAAKGGEIVASEAFSNGDVDFNTQLTTIKGTDAEAIFIPAYYQDATYITKQAQDMGMELPFLGSDGWDGVLGTVTDPATIEGAIFLSPFFAADPSENVAAFVADYNEAYGATPDQFAADAYDVVYTIKAAMEQAGSVESADLIAAMTEITVDGLTGDGITWTAEGEPNKGSKFIQIVDGAYTLYE</sequence>
<dbReference type="InterPro" id="IPR000709">
    <property type="entry name" value="Leu_Ile_Val-bd"/>
</dbReference>
<name>A0A4R2LGU9_9FIRM</name>
<evidence type="ECO:0000256" key="2">
    <source>
        <dbReference type="ARBA" id="ARBA00022448"/>
    </source>
</evidence>
<evidence type="ECO:0000256" key="5">
    <source>
        <dbReference type="SAM" id="SignalP"/>
    </source>
</evidence>
<dbReference type="InterPro" id="IPR051010">
    <property type="entry name" value="BCAA_transport"/>
</dbReference>
<dbReference type="PANTHER" id="PTHR30483:SF6">
    <property type="entry name" value="PERIPLASMIC BINDING PROTEIN OF ABC TRANSPORTER FOR NATURAL AMINO ACIDS"/>
    <property type="match status" value="1"/>
</dbReference>
<dbReference type="EMBL" id="SLXA01000010">
    <property type="protein sequence ID" value="TCO84034.1"/>
    <property type="molecule type" value="Genomic_DNA"/>
</dbReference>
<proteinExistence type="inferred from homology"/>
<evidence type="ECO:0000256" key="3">
    <source>
        <dbReference type="ARBA" id="ARBA00022729"/>
    </source>
</evidence>
<accession>A0A4R2LGU9</accession>
<feature type="signal peptide" evidence="5">
    <location>
        <begin position="1"/>
        <end position="23"/>
    </location>
</feature>
<comment type="caution">
    <text evidence="7">The sequence shown here is derived from an EMBL/GenBank/DDBJ whole genome shotgun (WGS) entry which is preliminary data.</text>
</comment>
<dbReference type="OrthoDB" id="9783240at2"/>
<evidence type="ECO:0000256" key="1">
    <source>
        <dbReference type="ARBA" id="ARBA00010062"/>
    </source>
</evidence>
<comment type="similarity">
    <text evidence="1">Belongs to the leucine-binding protein family.</text>
</comment>
<dbReference type="InterPro" id="IPR028082">
    <property type="entry name" value="Peripla_BP_I"/>
</dbReference>
<gene>
    <name evidence="7" type="ORF">EV212_11057</name>
</gene>
<dbReference type="PROSITE" id="PS51257">
    <property type="entry name" value="PROKAR_LIPOPROTEIN"/>
    <property type="match status" value="1"/>
</dbReference>
<evidence type="ECO:0000313" key="8">
    <source>
        <dbReference type="Proteomes" id="UP000295711"/>
    </source>
</evidence>
<dbReference type="CDD" id="cd06347">
    <property type="entry name" value="PBP1_ABC_LivK_ligand_binding-like"/>
    <property type="match status" value="1"/>
</dbReference>
<reference evidence="7 8" key="1">
    <citation type="submission" date="2019-03" db="EMBL/GenBank/DDBJ databases">
        <title>Genomic Encyclopedia of Type Strains, Phase IV (KMG-IV): sequencing the most valuable type-strain genomes for metagenomic binning, comparative biology and taxonomic classification.</title>
        <authorList>
            <person name="Goeker M."/>
        </authorList>
    </citation>
    <scope>NUCLEOTIDE SEQUENCE [LARGE SCALE GENOMIC DNA]</scope>
    <source>
        <strain evidence="7 8">DSM 28559</strain>
    </source>
</reference>
<dbReference type="GO" id="GO:0006865">
    <property type="term" value="P:amino acid transport"/>
    <property type="evidence" value="ECO:0007669"/>
    <property type="project" value="UniProtKB-KW"/>
</dbReference>
<keyword evidence="3 5" id="KW-0732">Signal</keyword>
<dbReference type="Pfam" id="PF13458">
    <property type="entry name" value="Peripla_BP_6"/>
    <property type="match status" value="1"/>
</dbReference>
<keyword evidence="8" id="KW-1185">Reference proteome</keyword>
<evidence type="ECO:0000313" key="7">
    <source>
        <dbReference type="EMBL" id="TCO84034.1"/>
    </source>
</evidence>
<organism evidence="7 8">
    <name type="scientific">Frisingicoccus caecimuris</name>
    <dbReference type="NCBI Taxonomy" id="1796636"/>
    <lineage>
        <taxon>Bacteria</taxon>
        <taxon>Bacillati</taxon>
        <taxon>Bacillota</taxon>
        <taxon>Clostridia</taxon>
        <taxon>Lachnospirales</taxon>
        <taxon>Lachnospiraceae</taxon>
        <taxon>Frisingicoccus</taxon>
    </lineage>
</organism>
<keyword evidence="4" id="KW-0029">Amino-acid transport</keyword>
<feature type="domain" description="Leucine-binding protein" evidence="6">
    <location>
        <begin position="56"/>
        <end position="394"/>
    </location>
</feature>
<evidence type="ECO:0000256" key="4">
    <source>
        <dbReference type="ARBA" id="ARBA00022970"/>
    </source>
</evidence>
<evidence type="ECO:0000259" key="6">
    <source>
        <dbReference type="Pfam" id="PF13458"/>
    </source>
</evidence>
<dbReference type="Gene3D" id="3.40.50.2300">
    <property type="match status" value="2"/>
</dbReference>